<protein>
    <submittedName>
        <fullName evidence="2">Uncharacterized protein</fullName>
    </submittedName>
</protein>
<evidence type="ECO:0000313" key="3">
    <source>
        <dbReference type="Proteomes" id="UP000620224"/>
    </source>
</evidence>
<proteinExistence type="predicted"/>
<feature type="region of interest" description="Disordered" evidence="1">
    <location>
        <begin position="100"/>
        <end position="125"/>
    </location>
</feature>
<evidence type="ECO:0000313" key="2">
    <source>
        <dbReference type="EMBL" id="GGW53674.1"/>
    </source>
</evidence>
<reference evidence="2" key="1">
    <citation type="journal article" date="2014" name="Int. J. Syst. Evol. Microbiol.">
        <title>Complete genome sequence of Corynebacterium casei LMG S-19264T (=DSM 44701T), isolated from a smear-ripened cheese.</title>
        <authorList>
            <consortium name="US DOE Joint Genome Institute (JGI-PGF)"/>
            <person name="Walter F."/>
            <person name="Albersmeier A."/>
            <person name="Kalinowski J."/>
            <person name="Ruckert C."/>
        </authorList>
    </citation>
    <scope>NUCLEOTIDE SEQUENCE</scope>
    <source>
        <strain evidence="2">JCM 4490</strain>
    </source>
</reference>
<organism evidence="2 3">
    <name type="scientific">Streptomyces lucensis JCM 4490</name>
    <dbReference type="NCBI Taxonomy" id="1306176"/>
    <lineage>
        <taxon>Bacteria</taxon>
        <taxon>Bacillati</taxon>
        <taxon>Actinomycetota</taxon>
        <taxon>Actinomycetes</taxon>
        <taxon>Kitasatosporales</taxon>
        <taxon>Streptomycetaceae</taxon>
        <taxon>Streptomyces</taxon>
    </lineage>
</organism>
<dbReference type="AlphaFoldDB" id="A0A918MSK0"/>
<reference evidence="2" key="2">
    <citation type="submission" date="2020-09" db="EMBL/GenBank/DDBJ databases">
        <authorList>
            <person name="Sun Q."/>
            <person name="Ohkuma M."/>
        </authorList>
    </citation>
    <scope>NUCLEOTIDE SEQUENCE</scope>
    <source>
        <strain evidence="2">JCM 4490</strain>
    </source>
</reference>
<evidence type="ECO:0000256" key="1">
    <source>
        <dbReference type="SAM" id="MobiDB-lite"/>
    </source>
</evidence>
<feature type="compositionally biased region" description="Low complexity" evidence="1">
    <location>
        <begin position="110"/>
        <end position="125"/>
    </location>
</feature>
<comment type="caution">
    <text evidence="2">The sequence shown here is derived from an EMBL/GenBank/DDBJ whole genome shotgun (WGS) entry which is preliminary data.</text>
</comment>
<feature type="region of interest" description="Disordered" evidence="1">
    <location>
        <begin position="44"/>
        <end position="70"/>
    </location>
</feature>
<accession>A0A918MSK0</accession>
<sequence length="125" mass="13677">MTPPGGDRKQSDFYAFAHEASLTNGSSRDPGERDNVRVLRPEQGCDQHACTPPRFTWKSKQNRRSGGVSQKCGALGNVMVAGRSPGHLSRLFPAEWHPPRARWSRQVSRTGLPATPGAGTTEEHT</sequence>
<keyword evidence="3" id="KW-1185">Reference proteome</keyword>
<name>A0A918MSK0_9ACTN</name>
<gene>
    <name evidence="2" type="ORF">GCM10010503_33640</name>
</gene>
<dbReference type="EMBL" id="BMUE01000006">
    <property type="protein sequence ID" value="GGW53674.1"/>
    <property type="molecule type" value="Genomic_DNA"/>
</dbReference>
<dbReference type="Proteomes" id="UP000620224">
    <property type="component" value="Unassembled WGS sequence"/>
</dbReference>